<dbReference type="GO" id="GO:0005886">
    <property type="term" value="C:plasma membrane"/>
    <property type="evidence" value="ECO:0007669"/>
    <property type="project" value="UniProtKB-SubCell"/>
</dbReference>
<keyword evidence="1 2" id="KW-0812">Transmembrane</keyword>
<dbReference type="STRING" id="28091.SAMEA3174300_00122"/>
<dbReference type="CDD" id="cd06971">
    <property type="entry name" value="PgpA"/>
    <property type="match status" value="1"/>
</dbReference>
<evidence type="ECO:0000313" key="4">
    <source>
        <dbReference type="EMBL" id="VEJ51661.1"/>
    </source>
</evidence>
<keyword evidence="1" id="KW-0443">Lipid metabolism</keyword>
<dbReference type="PANTHER" id="PTHR36305">
    <property type="entry name" value="PHOSPHATIDYLGLYCEROPHOSPHATASE A"/>
    <property type="match status" value="1"/>
</dbReference>
<evidence type="ECO:0000256" key="1">
    <source>
        <dbReference type="PIRNR" id="PIRNR006162"/>
    </source>
</evidence>
<comment type="subcellular location">
    <subcellularLocation>
        <location evidence="1">Cell inner membrane</location>
        <topology evidence="1">Multi-pass membrane protein</topology>
    </subcellularLocation>
</comment>
<keyword evidence="5" id="KW-1185">Reference proteome</keyword>
<organism evidence="4 5">
    <name type="scientific">Neisseria weaveri</name>
    <dbReference type="NCBI Taxonomy" id="28091"/>
    <lineage>
        <taxon>Bacteria</taxon>
        <taxon>Pseudomonadati</taxon>
        <taxon>Pseudomonadota</taxon>
        <taxon>Betaproteobacteria</taxon>
        <taxon>Neisseriales</taxon>
        <taxon>Neisseriaceae</taxon>
        <taxon>Neisseria</taxon>
    </lineage>
</organism>
<dbReference type="GO" id="GO:0006655">
    <property type="term" value="P:phosphatidylglycerol biosynthetic process"/>
    <property type="evidence" value="ECO:0007669"/>
    <property type="project" value="UniProtKB-UniPathway"/>
</dbReference>
<keyword evidence="1" id="KW-0442">Lipid degradation</keyword>
<keyword evidence="1 2" id="KW-0472">Membrane</keyword>
<dbReference type="EC" id="3.1.3.27" evidence="1"/>
<dbReference type="GO" id="GO:0046872">
    <property type="term" value="F:metal ion binding"/>
    <property type="evidence" value="ECO:0007669"/>
    <property type="project" value="UniProtKB-KW"/>
</dbReference>
<dbReference type="Pfam" id="PF04608">
    <property type="entry name" value="PgpA"/>
    <property type="match status" value="1"/>
</dbReference>
<dbReference type="GO" id="GO:0009395">
    <property type="term" value="P:phospholipid catabolic process"/>
    <property type="evidence" value="ECO:0007669"/>
    <property type="project" value="UniProtKB-KW"/>
</dbReference>
<keyword evidence="1" id="KW-0460">Magnesium</keyword>
<dbReference type="Proteomes" id="UP000272771">
    <property type="component" value="Chromosome"/>
</dbReference>
<feature type="domain" description="YutG/PgpA" evidence="3">
    <location>
        <begin position="23"/>
        <end position="161"/>
    </location>
</feature>
<keyword evidence="1" id="KW-1208">Phospholipid metabolism</keyword>
<comment type="cofactor">
    <cofactor evidence="1">
        <name>Mg(2+)</name>
        <dbReference type="ChEBI" id="CHEBI:18420"/>
    </cofactor>
</comment>
<feature type="transmembrane region" description="Helical" evidence="2">
    <location>
        <begin position="43"/>
        <end position="74"/>
    </location>
</feature>
<feature type="transmembrane region" description="Helical" evidence="2">
    <location>
        <begin position="12"/>
        <end position="31"/>
    </location>
</feature>
<comment type="function">
    <text evidence="1">Lipid phosphatase which dephosphorylates phosphatidylglycerophosphate (PGP) to phosphatidylglycerol (PG).</text>
</comment>
<dbReference type="InterPro" id="IPR007686">
    <property type="entry name" value="YutG/PgpA"/>
</dbReference>
<evidence type="ECO:0000313" key="5">
    <source>
        <dbReference type="Proteomes" id="UP000272771"/>
    </source>
</evidence>
<keyword evidence="1" id="KW-0997">Cell inner membrane</keyword>
<dbReference type="GO" id="GO:0008962">
    <property type="term" value="F:phosphatidylglycerophosphatase activity"/>
    <property type="evidence" value="ECO:0007669"/>
    <property type="project" value="UniProtKB-EC"/>
</dbReference>
<keyword evidence="1" id="KW-0595">Phospholipid degradation</keyword>
<proteinExistence type="predicted"/>
<sequence length="165" mass="18186">MIILAEIKPNFKWLLVRPVCMLGFGFGSGLAPKAPGTFGTLPAIPIAFLLAVVGVSVWMWLAVSLVLFIGGVFICSETERQLGIQDYGGIVWDEIAAMVLILGFVPFTWGWWLAAFAVFRILDAVKPWPIKWFDARIHGGLGIMLDDLIAALFSLVVLRLLAIWL</sequence>
<dbReference type="AlphaFoldDB" id="A0A448VPG8"/>
<dbReference type="PIRSF" id="PIRSF006162">
    <property type="entry name" value="PgpA"/>
    <property type="match status" value="1"/>
</dbReference>
<feature type="transmembrane region" description="Helical" evidence="2">
    <location>
        <begin position="139"/>
        <end position="162"/>
    </location>
</feature>
<protein>
    <recommendedName>
        <fullName evidence="1">Phosphatidylglycerophosphatase A</fullName>
        <ecNumber evidence="1">3.1.3.27</ecNumber>
    </recommendedName>
    <alternativeName>
        <fullName evidence="1">Phosphatidylglycerolphosphate phosphatase A</fullName>
    </alternativeName>
</protein>
<gene>
    <name evidence="4" type="primary">pgpA</name>
    <name evidence="4" type="ORF">NCTC12742_01561</name>
</gene>
<keyword evidence="1" id="KW-0479">Metal-binding</keyword>
<dbReference type="InterPro" id="IPR036681">
    <property type="entry name" value="PgpA-like_sf"/>
</dbReference>
<keyword evidence="2" id="KW-1133">Transmembrane helix</keyword>
<comment type="pathway">
    <text evidence="1">Phospholipid metabolism; phosphatidylglycerol biosynthesis; phosphatidylglycerol from CDP-diacylglycerol: step 2/2.</text>
</comment>
<dbReference type="KEGG" id="nwe:SAMEA3174300_0122"/>
<dbReference type="PANTHER" id="PTHR36305:SF1">
    <property type="entry name" value="PHOSPHATIDYLGLYCEROPHOSPHATASE A"/>
    <property type="match status" value="1"/>
</dbReference>
<keyword evidence="1 4" id="KW-0378">Hydrolase</keyword>
<dbReference type="SUPFAM" id="SSF101307">
    <property type="entry name" value="YutG-like"/>
    <property type="match status" value="1"/>
</dbReference>
<dbReference type="EMBL" id="LR134533">
    <property type="protein sequence ID" value="VEJ51661.1"/>
    <property type="molecule type" value="Genomic_DNA"/>
</dbReference>
<accession>A0A448VPG8</accession>
<name>A0A448VPG8_9NEIS</name>
<comment type="catalytic activity">
    <reaction evidence="1">
        <text>a 1,2-diacyl-sn-glycero-3-phospho-(1'-sn-glycero-3'-phosphate) + H2O = a 1,2-diacyl-sn-glycero-3-phospho-(1'-sn-glycerol) + phosphate</text>
        <dbReference type="Rhea" id="RHEA:33751"/>
        <dbReference type="ChEBI" id="CHEBI:15377"/>
        <dbReference type="ChEBI" id="CHEBI:43474"/>
        <dbReference type="ChEBI" id="CHEBI:60110"/>
        <dbReference type="ChEBI" id="CHEBI:64716"/>
        <dbReference type="EC" id="3.1.3.27"/>
    </reaction>
</comment>
<dbReference type="UniPathway" id="UPA00084">
    <property type="reaction ID" value="UER00504"/>
</dbReference>
<evidence type="ECO:0000259" key="3">
    <source>
        <dbReference type="Pfam" id="PF04608"/>
    </source>
</evidence>
<feature type="transmembrane region" description="Helical" evidence="2">
    <location>
        <begin position="95"/>
        <end position="119"/>
    </location>
</feature>
<evidence type="ECO:0000256" key="2">
    <source>
        <dbReference type="SAM" id="Phobius"/>
    </source>
</evidence>
<dbReference type="InterPro" id="IPR026037">
    <property type="entry name" value="PgpA"/>
</dbReference>
<reference evidence="4 5" key="1">
    <citation type="submission" date="2018-12" db="EMBL/GenBank/DDBJ databases">
        <authorList>
            <consortium name="Pathogen Informatics"/>
        </authorList>
    </citation>
    <scope>NUCLEOTIDE SEQUENCE [LARGE SCALE GENOMIC DNA]</scope>
    <source>
        <strain evidence="4 5">NCTC12742</strain>
    </source>
</reference>
<keyword evidence="1" id="KW-1003">Cell membrane</keyword>